<reference evidence="13 14" key="1">
    <citation type="submission" date="2020-09" db="EMBL/GenBank/DDBJ databases">
        <title>De no assembly of potato wild relative species, Solanum commersonii.</title>
        <authorList>
            <person name="Cho K."/>
        </authorList>
    </citation>
    <scope>NUCLEOTIDE SEQUENCE [LARGE SCALE GENOMIC DNA]</scope>
    <source>
        <strain evidence="13">LZ3.2</strain>
        <tissue evidence="13">Leaf</tissue>
    </source>
</reference>
<evidence type="ECO:0000256" key="5">
    <source>
        <dbReference type="ARBA" id="ARBA00022723"/>
    </source>
</evidence>
<dbReference type="PANTHER" id="PTHR47943:SF6">
    <property type="entry name" value="CYTOCHROME P450"/>
    <property type="match status" value="1"/>
</dbReference>
<dbReference type="PROSITE" id="PS00086">
    <property type="entry name" value="CYTOCHROME_P450"/>
    <property type="match status" value="1"/>
</dbReference>
<evidence type="ECO:0008006" key="15">
    <source>
        <dbReference type="Google" id="ProtNLM"/>
    </source>
</evidence>
<sequence length="491" mass="56456">MTLIWAILVVALSVYALYELLNIHKRQRDPPGSTRLPILGHLHLLGKNPHKDLQKLAKKHGPIMYVQLGLVPTIVASSIDAAEKVLKTYDHIFANRPHHEASQHLAYGQKNLVFAKYDVYWRNIRKLCTVHLLSNQKIHSFQSMRKQQVELLIQSLKKEARDRVVANLSTNITSLNVNMTCLMVFGKKYMDEDLDKRGFKAIVQDVVHLSATPNLGDFFPFLGAIDLQGITRKLKDLSKVFDEFLEKIIDEHVNPHEHKQNKDFVDTMMDIMQSGEAKFQFDRRHIKAILFVSAMDTTASSTEWILTKLLRHPQVMKKLQKELQQVVGLDRMVEESDLENLNYLDMVVKEGLRLHPVAPLFYHESMEDCVVDGFHVQKGSRIIINCYAIHRDPNVWPEPEKFLPERFVGSSVDFRGRDFQLLPFGSGRRSCPGMQLAVTIVRLVVAQLVHCFEWELPNGIQPCDLDIDEKFGIVTCREKPLLAIPTYRLKK</sequence>
<keyword evidence="14" id="KW-1185">Reference proteome</keyword>
<comment type="cofactor">
    <cofactor evidence="1 11">
        <name>heme</name>
        <dbReference type="ChEBI" id="CHEBI:30413"/>
    </cofactor>
</comment>
<dbReference type="PRINTS" id="PR00385">
    <property type="entry name" value="P450"/>
</dbReference>
<protein>
    <recommendedName>
        <fullName evidence="15">Cytochrome P450</fullName>
    </recommendedName>
</protein>
<evidence type="ECO:0000313" key="13">
    <source>
        <dbReference type="EMBL" id="KAG5611698.1"/>
    </source>
</evidence>
<comment type="subcellular location">
    <subcellularLocation>
        <location evidence="2">Membrane</location>
    </subcellularLocation>
</comment>
<comment type="similarity">
    <text evidence="3 12">Belongs to the cytochrome P450 family.</text>
</comment>
<dbReference type="Pfam" id="PF00067">
    <property type="entry name" value="p450"/>
    <property type="match status" value="1"/>
</dbReference>
<dbReference type="InterPro" id="IPR002401">
    <property type="entry name" value="Cyt_P450_E_grp-I"/>
</dbReference>
<feature type="binding site" description="axial binding residue" evidence="11">
    <location>
        <position position="431"/>
    </location>
    <ligand>
        <name>heme</name>
        <dbReference type="ChEBI" id="CHEBI:30413"/>
    </ligand>
    <ligandPart>
        <name>Fe</name>
        <dbReference type="ChEBI" id="CHEBI:18248"/>
    </ligandPart>
</feature>
<evidence type="ECO:0000256" key="1">
    <source>
        <dbReference type="ARBA" id="ARBA00001971"/>
    </source>
</evidence>
<dbReference type="Gene3D" id="1.10.630.10">
    <property type="entry name" value="Cytochrome P450"/>
    <property type="match status" value="1"/>
</dbReference>
<dbReference type="InterPro" id="IPR001128">
    <property type="entry name" value="Cyt_P450"/>
</dbReference>
<evidence type="ECO:0000256" key="7">
    <source>
        <dbReference type="ARBA" id="ARBA00023004"/>
    </source>
</evidence>
<dbReference type="GO" id="GO:0016020">
    <property type="term" value="C:membrane"/>
    <property type="evidence" value="ECO:0007669"/>
    <property type="project" value="UniProtKB-SubCell"/>
</dbReference>
<evidence type="ECO:0000256" key="12">
    <source>
        <dbReference type="RuleBase" id="RU000461"/>
    </source>
</evidence>
<evidence type="ECO:0000256" key="2">
    <source>
        <dbReference type="ARBA" id="ARBA00004370"/>
    </source>
</evidence>
<evidence type="ECO:0000256" key="10">
    <source>
        <dbReference type="ARBA" id="ARBA00055645"/>
    </source>
</evidence>
<dbReference type="CDD" id="cd11072">
    <property type="entry name" value="CYP71-like"/>
    <property type="match status" value="1"/>
</dbReference>
<dbReference type="InterPro" id="IPR017972">
    <property type="entry name" value="Cyt_P450_CS"/>
</dbReference>
<keyword evidence="6 12" id="KW-0560">Oxidoreductase</keyword>
<evidence type="ECO:0000256" key="6">
    <source>
        <dbReference type="ARBA" id="ARBA00023002"/>
    </source>
</evidence>
<evidence type="ECO:0000313" key="14">
    <source>
        <dbReference type="Proteomes" id="UP000824120"/>
    </source>
</evidence>
<organism evidence="13 14">
    <name type="scientific">Solanum commersonii</name>
    <name type="common">Commerson's wild potato</name>
    <name type="synonym">Commerson's nightshade</name>
    <dbReference type="NCBI Taxonomy" id="4109"/>
    <lineage>
        <taxon>Eukaryota</taxon>
        <taxon>Viridiplantae</taxon>
        <taxon>Streptophyta</taxon>
        <taxon>Embryophyta</taxon>
        <taxon>Tracheophyta</taxon>
        <taxon>Spermatophyta</taxon>
        <taxon>Magnoliopsida</taxon>
        <taxon>eudicotyledons</taxon>
        <taxon>Gunneridae</taxon>
        <taxon>Pentapetalae</taxon>
        <taxon>asterids</taxon>
        <taxon>lamiids</taxon>
        <taxon>Solanales</taxon>
        <taxon>Solanaceae</taxon>
        <taxon>Solanoideae</taxon>
        <taxon>Solaneae</taxon>
        <taxon>Solanum</taxon>
    </lineage>
</organism>
<comment type="caution">
    <text evidence="13">The sequence shown here is derived from an EMBL/GenBank/DDBJ whole genome shotgun (WGS) entry which is preliminary data.</text>
</comment>
<dbReference type="EMBL" id="JACXVP010000004">
    <property type="protein sequence ID" value="KAG5611698.1"/>
    <property type="molecule type" value="Genomic_DNA"/>
</dbReference>
<name>A0A9J5ZG91_SOLCO</name>
<evidence type="ECO:0000256" key="9">
    <source>
        <dbReference type="ARBA" id="ARBA00023136"/>
    </source>
</evidence>
<dbReference type="GO" id="GO:0004497">
    <property type="term" value="F:monooxygenase activity"/>
    <property type="evidence" value="ECO:0007669"/>
    <property type="project" value="UniProtKB-KW"/>
</dbReference>
<proteinExistence type="inferred from homology"/>
<dbReference type="InterPro" id="IPR036396">
    <property type="entry name" value="Cyt_P450_sf"/>
</dbReference>
<keyword evidence="8 12" id="KW-0503">Monooxygenase</keyword>
<dbReference type="GO" id="GO:0020037">
    <property type="term" value="F:heme binding"/>
    <property type="evidence" value="ECO:0007669"/>
    <property type="project" value="InterPro"/>
</dbReference>
<keyword evidence="9" id="KW-0472">Membrane</keyword>
<keyword evidence="7 11" id="KW-0408">Iron</keyword>
<gene>
    <name evidence="13" type="ORF">H5410_022979</name>
</gene>
<dbReference type="Proteomes" id="UP000824120">
    <property type="component" value="Chromosome 4"/>
</dbReference>
<comment type="function">
    <text evidence="10">May have a role in maturation, such as during flavor formation or other metabolite production specific to aging tissues.</text>
</comment>
<evidence type="ECO:0000256" key="11">
    <source>
        <dbReference type="PIRSR" id="PIRSR602401-1"/>
    </source>
</evidence>
<dbReference type="PRINTS" id="PR00463">
    <property type="entry name" value="EP450I"/>
</dbReference>
<dbReference type="SUPFAM" id="SSF48264">
    <property type="entry name" value="Cytochrome P450"/>
    <property type="match status" value="1"/>
</dbReference>
<evidence type="ECO:0000256" key="8">
    <source>
        <dbReference type="ARBA" id="ARBA00023033"/>
    </source>
</evidence>
<keyword evidence="4 11" id="KW-0349">Heme</keyword>
<keyword evidence="5 11" id="KW-0479">Metal-binding</keyword>
<dbReference type="GO" id="GO:0005506">
    <property type="term" value="F:iron ion binding"/>
    <property type="evidence" value="ECO:0007669"/>
    <property type="project" value="InterPro"/>
</dbReference>
<evidence type="ECO:0000256" key="3">
    <source>
        <dbReference type="ARBA" id="ARBA00010617"/>
    </source>
</evidence>
<dbReference type="FunFam" id="1.10.630.10:FF:000011">
    <property type="entry name" value="Cytochrome P450 83B1"/>
    <property type="match status" value="1"/>
</dbReference>
<dbReference type="GO" id="GO:0016705">
    <property type="term" value="F:oxidoreductase activity, acting on paired donors, with incorporation or reduction of molecular oxygen"/>
    <property type="evidence" value="ECO:0007669"/>
    <property type="project" value="InterPro"/>
</dbReference>
<accession>A0A9J5ZG91</accession>
<evidence type="ECO:0000256" key="4">
    <source>
        <dbReference type="ARBA" id="ARBA00022617"/>
    </source>
</evidence>
<dbReference type="OrthoDB" id="2789670at2759"/>
<dbReference type="AlphaFoldDB" id="A0A9J5ZG91"/>
<dbReference type="PANTHER" id="PTHR47943">
    <property type="entry name" value="CYTOCHROME P450 93A3-LIKE"/>
    <property type="match status" value="1"/>
</dbReference>